<keyword evidence="3" id="KW-1185">Reference proteome</keyword>
<evidence type="ECO:0000313" key="3">
    <source>
        <dbReference type="Proteomes" id="UP000278440"/>
    </source>
</evidence>
<dbReference type="InterPro" id="IPR059026">
    <property type="entry name" value="LpqB_N"/>
</dbReference>
<name>A0A495XVE2_9MICO</name>
<dbReference type="Pfam" id="PF10646">
    <property type="entry name" value="Germane"/>
    <property type="match status" value="1"/>
</dbReference>
<dbReference type="EMBL" id="RBXT01000001">
    <property type="protein sequence ID" value="RKT78540.1"/>
    <property type="molecule type" value="Genomic_DNA"/>
</dbReference>
<dbReference type="InterPro" id="IPR019606">
    <property type="entry name" value="GerMN"/>
</dbReference>
<dbReference type="AlphaFoldDB" id="A0A495XVE2"/>
<reference evidence="2 3" key="1">
    <citation type="submission" date="2018-10" db="EMBL/GenBank/DDBJ databases">
        <title>Sequencing the genomes of 1000 actinobacteria strains.</title>
        <authorList>
            <person name="Klenk H.-P."/>
        </authorList>
    </citation>
    <scope>NUCLEOTIDE SEQUENCE [LARGE SCALE GENOMIC DNA]</scope>
    <source>
        <strain evidence="2 3">DSM 44267</strain>
    </source>
</reference>
<dbReference type="RefSeq" id="WP_121032842.1">
    <property type="nucleotide sequence ID" value="NZ_RBXT01000001.1"/>
</dbReference>
<gene>
    <name evidence="2" type="ORF">DFJ68_1987</name>
</gene>
<accession>A0A495XVE2</accession>
<proteinExistence type="predicted"/>
<dbReference type="OrthoDB" id="3226781at2"/>
<evidence type="ECO:0000259" key="1">
    <source>
        <dbReference type="SMART" id="SM00909"/>
    </source>
</evidence>
<feature type="domain" description="GerMN" evidence="1">
    <location>
        <begin position="208"/>
        <end position="299"/>
    </location>
</feature>
<organism evidence="2 3">
    <name type="scientific">Terracoccus luteus</name>
    <dbReference type="NCBI Taxonomy" id="53356"/>
    <lineage>
        <taxon>Bacteria</taxon>
        <taxon>Bacillati</taxon>
        <taxon>Actinomycetota</taxon>
        <taxon>Actinomycetes</taxon>
        <taxon>Micrococcales</taxon>
        <taxon>Intrasporangiaceae</taxon>
        <taxon>Terracoccus</taxon>
    </lineage>
</organism>
<dbReference type="SMART" id="SM00909">
    <property type="entry name" value="Germane"/>
    <property type="match status" value="1"/>
</dbReference>
<dbReference type="Proteomes" id="UP000278440">
    <property type="component" value="Unassembled WGS sequence"/>
</dbReference>
<sequence length="610" mass="63596">MTGGRARVALLAAVTAVLVLAGCTGLPGSGPVVEGRELGDSVQQPIRVTPQGPFDGASPETIAKGFVKAGEDGDEAHQIGKEFLTPSSVDLWRWSEQDVYVYDSLTNDLTARAVGNDRVEVTTTALARVTPGGRYVELAPGTVVKVTFALARVSGEWRVQLPRTGFGLWLDSNAFDRLFTNRSVYYVTPAGRKLVPDSRWFPNGPRLTTALARAQLEGVPGYLAGAVTTGVPARTGLTVNAVPVDGSGRAVVDLSNAALEADPDGRTAMWAQLTATLSQVSGVTSVSLAVDGSPLVLGGLSSVKSAADLGFEQVGPVLTDTALLRDGSRLTRIDPRYIPDSSVDDRAPDTKPRDGDVTSIPDVWAFLALSVDSKEIAAVGVDRVGLSLWRATEEPLVLDPFGTELTRPAYDSSGFVWLGGLDTSGAPRVFTVGPTAGGERPAPKTVSVPWLAGRRVVALSVSPEGARLLVVTTKPDGSDPQLGVSGISRSANGEPTALATPWRQALVLDDVRDALWLGPGSFAVLGTLAGETGLRPWVGTLGAGLDGVRRRGAGDPASGRLAAVPRAESITSVGDQRGLIVVTDQDAVLARAGASWRRIATGNELLVAGR</sequence>
<protein>
    <submittedName>
        <fullName evidence="2">Sporulation and spore germination protein</fullName>
    </submittedName>
</protein>
<evidence type="ECO:0000313" key="2">
    <source>
        <dbReference type="EMBL" id="RKT78540.1"/>
    </source>
</evidence>
<dbReference type="Pfam" id="PF25976">
    <property type="entry name" value="LpqB_N"/>
    <property type="match status" value="1"/>
</dbReference>
<dbReference type="PROSITE" id="PS51257">
    <property type="entry name" value="PROKAR_LIPOPROTEIN"/>
    <property type="match status" value="1"/>
</dbReference>
<comment type="caution">
    <text evidence="2">The sequence shown here is derived from an EMBL/GenBank/DDBJ whole genome shotgun (WGS) entry which is preliminary data.</text>
</comment>